<protein>
    <recommendedName>
        <fullName evidence="4">UDP-N-acetylglucosamine 2-epimerase (non-hydrolyzing)</fullName>
        <ecNumber evidence="4">5.1.3.14</ecNumber>
    </recommendedName>
</protein>
<dbReference type="SUPFAM" id="SSF53756">
    <property type="entry name" value="UDP-Glycosyltransferase/glycogen phosphorylase"/>
    <property type="match status" value="1"/>
</dbReference>
<evidence type="ECO:0000259" key="6">
    <source>
        <dbReference type="Pfam" id="PF02350"/>
    </source>
</evidence>
<dbReference type="EC" id="5.1.3.14" evidence="4"/>
<reference evidence="7" key="1">
    <citation type="submission" date="2013-10" db="EMBL/GenBank/DDBJ databases">
        <title>Antibiotic resistance diversity of beta-lactamase producers in the General Hospital Vienna.</title>
        <authorList>
            <person name="Barisic I."/>
            <person name="Mitteregger D."/>
            <person name="Hirschl A.M."/>
            <person name="Noehammer C."/>
            <person name="Wiesinger-Mayr H."/>
        </authorList>
    </citation>
    <scope>NUCLEOTIDE SEQUENCE [LARGE SCALE GENOMIC DNA]</scope>
    <source>
        <strain evidence="7">IS43</strain>
    </source>
</reference>
<dbReference type="PANTHER" id="PTHR43174:SF2">
    <property type="entry name" value="UDP-N-ACETYLGLUCOSAMINE 2-EPIMERASE"/>
    <property type="match status" value="1"/>
</dbReference>
<dbReference type="InterPro" id="IPR003331">
    <property type="entry name" value="UDP_GlcNAc_Epimerase_2_dom"/>
</dbReference>
<evidence type="ECO:0000256" key="5">
    <source>
        <dbReference type="RuleBase" id="RU003513"/>
    </source>
</evidence>
<feature type="domain" description="UDP-N-acetylglucosamine 2-epimerase" evidence="6">
    <location>
        <begin position="7"/>
        <end position="92"/>
    </location>
</feature>
<proteinExistence type="inferred from homology"/>
<dbReference type="Proteomes" id="UP000019183">
    <property type="component" value="Unassembled WGS sequence"/>
</dbReference>
<comment type="similarity">
    <text evidence="3 5">Belongs to the UDP-N-acetylglucosamine 2-epimerase family.</text>
</comment>
<comment type="catalytic activity">
    <reaction evidence="2">
        <text>UDP-N-acetyl-alpha-D-glucosamine = UDP-N-acetyl-alpha-D-mannosamine</text>
        <dbReference type="Rhea" id="RHEA:17213"/>
        <dbReference type="ChEBI" id="CHEBI:57705"/>
        <dbReference type="ChEBI" id="CHEBI:68623"/>
        <dbReference type="EC" id="5.1.3.14"/>
    </reaction>
</comment>
<evidence type="ECO:0000256" key="2">
    <source>
        <dbReference type="ARBA" id="ARBA00036080"/>
    </source>
</evidence>
<name>W1DIG0_KLEPN</name>
<dbReference type="Gene3D" id="3.40.50.2000">
    <property type="entry name" value="Glycogen Phosphorylase B"/>
    <property type="match status" value="1"/>
</dbReference>
<evidence type="ECO:0000313" key="8">
    <source>
        <dbReference type="Proteomes" id="UP000019183"/>
    </source>
</evidence>
<evidence type="ECO:0000256" key="4">
    <source>
        <dbReference type="ARBA" id="ARBA00038858"/>
    </source>
</evidence>
<accession>W1DIG0</accession>
<dbReference type="PANTHER" id="PTHR43174">
    <property type="entry name" value="UDP-N-ACETYLGLUCOSAMINE 2-EPIMERASE"/>
    <property type="match status" value="1"/>
</dbReference>
<comment type="caution">
    <text evidence="7">The sequence shown here is derived from an EMBL/GenBank/DDBJ whole genome shotgun (WGS) entry which is preliminary data.</text>
</comment>
<keyword evidence="1 5" id="KW-0413">Isomerase</keyword>
<sequence length="159" mass="17559">MAPLVHALAKDPHFEAKVCVTAQHREMLDQVLKLFSIVPDYDLNIMKPGQGLTEITCRILEGLKPVLESFKPDVVLVHGDTTTTMAASLAAFLPADTGGSRRGRPAHRRFKFAVAGRRQPYVDRPSGDIPFRPHGNLAAEPAAGKYCRQSDHGYREYGH</sequence>
<dbReference type="InterPro" id="IPR029767">
    <property type="entry name" value="WecB-like"/>
</dbReference>
<evidence type="ECO:0000313" key="7">
    <source>
        <dbReference type="EMBL" id="CDL08527.1"/>
    </source>
</evidence>
<dbReference type="EMBL" id="CBWK010000210">
    <property type="protein sequence ID" value="CDL08527.1"/>
    <property type="molecule type" value="Genomic_DNA"/>
</dbReference>
<evidence type="ECO:0000256" key="3">
    <source>
        <dbReference type="ARBA" id="ARBA00038209"/>
    </source>
</evidence>
<evidence type="ECO:0000256" key="1">
    <source>
        <dbReference type="ARBA" id="ARBA00023235"/>
    </source>
</evidence>
<dbReference type="GO" id="GO:0008761">
    <property type="term" value="F:UDP-N-acetylglucosamine 2-epimerase activity"/>
    <property type="evidence" value="ECO:0007669"/>
    <property type="project" value="UniProtKB-EC"/>
</dbReference>
<dbReference type="Pfam" id="PF02350">
    <property type="entry name" value="Epimerase_2"/>
    <property type="match status" value="1"/>
</dbReference>
<organism evidence="7 8">
    <name type="scientific">Klebsiella pneumoniae IS43</name>
    <dbReference type="NCBI Taxonomy" id="1432552"/>
    <lineage>
        <taxon>Bacteria</taxon>
        <taxon>Pseudomonadati</taxon>
        <taxon>Pseudomonadota</taxon>
        <taxon>Gammaproteobacteria</taxon>
        <taxon>Enterobacterales</taxon>
        <taxon>Enterobacteriaceae</taxon>
        <taxon>Klebsiella/Raoultella group</taxon>
        <taxon>Klebsiella</taxon>
        <taxon>Klebsiella pneumoniae complex</taxon>
    </lineage>
</organism>
<dbReference type="AlphaFoldDB" id="W1DIG0"/>
<keyword evidence="8" id="KW-1185">Reference proteome</keyword>